<feature type="transmembrane region" description="Helical" evidence="1">
    <location>
        <begin position="270"/>
        <end position="296"/>
    </location>
</feature>
<sequence>MMNDMVEEIRRPTTTASFTRWSFGYNIIFILNLVTTPFTAYLTEPRPGEVNLNKLPTWNSFDEYVVVMTGYLSGLYNNKTMDASVVSRRDPGTNTFAFRHDMTIPFQVDDNDAFSTLLKIAICTILWTRHSILCVEFYESQRNNSKSNATVANVPARTSFGDDMDRNVHLDGRNRPESLYSCAYRCVLSSYVLWMLWKRYYRHYAVLLSNLRLYGIESKYIRYEIVVGDPVYAILSDPVIAFGLILDFWWNLDYVSLGLMRVTQFQDFWMYVTGCIYLSRYVWYSYFGVQIMSYVVKRRRWELKFTPLDPALLAIGAYVYCGPVVSILATTKLVWIFYLAWGFFLPSSMRLQATESITGATIMSGIMTTLPLVFSRLSVVWKDRKKDRVIAVGIKQTDSFFSDYDYNDLKALILLTLTMRKQSKRMRGGILHKLYQENPRYRQIALSTHRAADCFVLCYNADGAIEDRIRLSLLSYLNPQLNDPKFAIPTCTSSHSSSVCVINNESCPTFQPQSTSSRCIHRAESGCLWVM</sequence>
<dbReference type="EMBL" id="VJMJ01000363">
    <property type="protein sequence ID" value="KAF0721813.1"/>
    <property type="molecule type" value="Genomic_DNA"/>
</dbReference>
<feature type="transmembrane region" description="Helical" evidence="1">
    <location>
        <begin position="21"/>
        <end position="42"/>
    </location>
</feature>
<evidence type="ECO:0000313" key="3">
    <source>
        <dbReference type="Proteomes" id="UP000481153"/>
    </source>
</evidence>
<keyword evidence="1" id="KW-0472">Membrane</keyword>
<keyword evidence="1" id="KW-0812">Transmembrane</keyword>
<dbReference type="Proteomes" id="UP000481153">
    <property type="component" value="Unassembled WGS sequence"/>
</dbReference>
<comment type="caution">
    <text evidence="2">The sequence shown here is derived from an EMBL/GenBank/DDBJ whole genome shotgun (WGS) entry which is preliminary data.</text>
</comment>
<evidence type="ECO:0000256" key="1">
    <source>
        <dbReference type="SAM" id="Phobius"/>
    </source>
</evidence>
<feature type="transmembrane region" description="Helical" evidence="1">
    <location>
        <begin position="317"/>
        <end position="344"/>
    </location>
</feature>
<keyword evidence="1" id="KW-1133">Transmembrane helix</keyword>
<dbReference type="VEuPathDB" id="FungiDB:AeMF1_004188"/>
<evidence type="ECO:0000313" key="2">
    <source>
        <dbReference type="EMBL" id="KAF0721813.1"/>
    </source>
</evidence>
<reference evidence="2 3" key="1">
    <citation type="submission" date="2019-07" db="EMBL/GenBank/DDBJ databases">
        <title>Genomics analysis of Aphanomyces spp. identifies a new class of oomycete effector associated with host adaptation.</title>
        <authorList>
            <person name="Gaulin E."/>
        </authorList>
    </citation>
    <scope>NUCLEOTIDE SEQUENCE [LARGE SCALE GENOMIC DNA]</scope>
    <source>
        <strain evidence="2 3">ATCC 201684</strain>
    </source>
</reference>
<feature type="transmembrane region" description="Helical" evidence="1">
    <location>
        <begin position="356"/>
        <end position="379"/>
    </location>
</feature>
<protein>
    <submittedName>
        <fullName evidence="2">Uncharacterized protein</fullName>
    </submittedName>
</protein>
<dbReference type="VEuPathDB" id="FungiDB:AeMF1_021360"/>
<dbReference type="AlphaFoldDB" id="A0A6G0W6V8"/>
<proteinExistence type="predicted"/>
<feature type="transmembrane region" description="Helical" evidence="1">
    <location>
        <begin position="231"/>
        <end position="250"/>
    </location>
</feature>
<organism evidence="2 3">
    <name type="scientific">Aphanomyces euteiches</name>
    <dbReference type="NCBI Taxonomy" id="100861"/>
    <lineage>
        <taxon>Eukaryota</taxon>
        <taxon>Sar</taxon>
        <taxon>Stramenopiles</taxon>
        <taxon>Oomycota</taxon>
        <taxon>Saprolegniomycetes</taxon>
        <taxon>Saprolegniales</taxon>
        <taxon>Verrucalvaceae</taxon>
        <taxon>Aphanomyces</taxon>
    </lineage>
</organism>
<name>A0A6G0W6V8_9STRA</name>
<gene>
    <name evidence="2" type="ORF">Ae201684_018879</name>
</gene>
<keyword evidence="3" id="KW-1185">Reference proteome</keyword>
<accession>A0A6G0W6V8</accession>